<feature type="domain" description="Protein kinase" evidence="1">
    <location>
        <begin position="1"/>
        <end position="224"/>
    </location>
</feature>
<protein>
    <submittedName>
        <fullName evidence="3">Probable LRR receptor-like serine/threonine-protein kinase At3g47570</fullName>
    </submittedName>
</protein>
<dbReference type="PROSITE" id="PS00108">
    <property type="entry name" value="PROTEIN_KINASE_ST"/>
    <property type="match status" value="1"/>
</dbReference>
<evidence type="ECO:0000313" key="2">
    <source>
        <dbReference type="Proteomes" id="UP001652660"/>
    </source>
</evidence>
<dbReference type="RefSeq" id="XP_071939092.1">
    <property type="nucleotide sequence ID" value="XM_072082991.1"/>
</dbReference>
<dbReference type="Gene3D" id="3.30.200.20">
    <property type="entry name" value="Phosphorylase Kinase, domain 1"/>
    <property type="match status" value="1"/>
</dbReference>
<dbReference type="SUPFAM" id="SSF56112">
    <property type="entry name" value="Protein kinase-like (PK-like)"/>
    <property type="match status" value="1"/>
</dbReference>
<keyword evidence="2" id="KW-1185">Reference proteome</keyword>
<reference evidence="3" key="1">
    <citation type="submission" date="2025-08" db="UniProtKB">
        <authorList>
            <consortium name="RefSeq"/>
        </authorList>
    </citation>
    <scope>IDENTIFICATION</scope>
    <source>
        <tissue evidence="3">Leaves</tissue>
    </source>
</reference>
<dbReference type="GeneID" id="113735686"/>
<sequence length="224" mass="24910">MGLPKVLKPECKTLRNIRHRNIVSIMSYCTSIDSKGDKFKALVYEFMENGNLDLWLHPAETTDQATDQATSSRSLNLLQMLNIAIDVASALQYLHNHCEAEIVHCDVKPSNILLDNDLVAHVGDFGLARLLPKPINISSEQGTSSTIAIKGTIEYGMGVAASTLGDVYSYGILLLEMVTRKRPTDDMFMDEVNLHNYVNRALPGQVYEIVDPLLLSKAEMKTKE</sequence>
<dbReference type="InterPro" id="IPR000719">
    <property type="entry name" value="Prot_kinase_dom"/>
</dbReference>
<dbReference type="Pfam" id="PF07714">
    <property type="entry name" value="PK_Tyr_Ser-Thr"/>
    <property type="match status" value="1"/>
</dbReference>
<dbReference type="InterPro" id="IPR008271">
    <property type="entry name" value="Ser/Thr_kinase_AS"/>
</dbReference>
<dbReference type="PANTHER" id="PTHR48055:SF55">
    <property type="entry name" value="PROTEIN KINASE DOMAIN-CONTAINING PROTEIN"/>
    <property type="match status" value="1"/>
</dbReference>
<proteinExistence type="predicted"/>
<name>A0ABM4X4Y8_COFAR</name>
<dbReference type="SMART" id="SM00220">
    <property type="entry name" value="S_TKc"/>
    <property type="match status" value="1"/>
</dbReference>
<accession>A0ABM4X4Y8</accession>
<dbReference type="Gene3D" id="1.10.510.10">
    <property type="entry name" value="Transferase(Phosphotransferase) domain 1"/>
    <property type="match status" value="1"/>
</dbReference>
<organism evidence="2 3">
    <name type="scientific">Coffea arabica</name>
    <name type="common">Arabian coffee</name>
    <dbReference type="NCBI Taxonomy" id="13443"/>
    <lineage>
        <taxon>Eukaryota</taxon>
        <taxon>Viridiplantae</taxon>
        <taxon>Streptophyta</taxon>
        <taxon>Embryophyta</taxon>
        <taxon>Tracheophyta</taxon>
        <taxon>Spermatophyta</taxon>
        <taxon>Magnoliopsida</taxon>
        <taxon>eudicotyledons</taxon>
        <taxon>Gunneridae</taxon>
        <taxon>Pentapetalae</taxon>
        <taxon>asterids</taxon>
        <taxon>lamiids</taxon>
        <taxon>Gentianales</taxon>
        <taxon>Rubiaceae</taxon>
        <taxon>Ixoroideae</taxon>
        <taxon>Gardenieae complex</taxon>
        <taxon>Bertiereae - Coffeeae clade</taxon>
        <taxon>Coffeeae</taxon>
        <taxon>Coffea</taxon>
    </lineage>
</organism>
<dbReference type="PROSITE" id="PS50011">
    <property type="entry name" value="PROTEIN_KINASE_DOM"/>
    <property type="match status" value="1"/>
</dbReference>
<gene>
    <name evidence="3" type="primary">LOC113735686</name>
</gene>
<dbReference type="InterPro" id="IPR011009">
    <property type="entry name" value="Kinase-like_dom_sf"/>
</dbReference>
<dbReference type="Proteomes" id="UP001652660">
    <property type="component" value="Chromosome 3c"/>
</dbReference>
<evidence type="ECO:0000259" key="1">
    <source>
        <dbReference type="PROSITE" id="PS50011"/>
    </source>
</evidence>
<dbReference type="PIRSF" id="PIRSF000654">
    <property type="entry name" value="Integrin-linked_kinase"/>
    <property type="match status" value="1"/>
</dbReference>
<dbReference type="InterPro" id="IPR051564">
    <property type="entry name" value="LRR_receptor-like_kinase"/>
</dbReference>
<evidence type="ECO:0000313" key="3">
    <source>
        <dbReference type="RefSeq" id="XP_071939092.1"/>
    </source>
</evidence>
<dbReference type="InterPro" id="IPR001245">
    <property type="entry name" value="Ser-Thr/Tyr_kinase_cat_dom"/>
</dbReference>
<dbReference type="PANTHER" id="PTHR48055">
    <property type="entry name" value="LEUCINE-RICH REPEAT RECEPTOR PROTEIN KINASE EMS1"/>
    <property type="match status" value="1"/>
</dbReference>